<proteinExistence type="predicted"/>
<dbReference type="AlphaFoldDB" id="A0AAD7HQP8"/>
<gene>
    <name evidence="1" type="ORF">DFH07DRAFT_782966</name>
</gene>
<sequence length="212" mass="24074">MVHNRWFWKWRENRWEPAAMLKTAGFEHDIKPVVLEMVKKPAGTSGYNRWLLAPGKNRRFLTGLKTIGRRRFLVWEPPVLLCWTVGVAQSAEADGDRWFWRREISGVHHGPALREQLLPDWDASRLGWIPIGFITMVRPTPPITAHHHHMSTPVVVVARPRPRRGLCPLRLHNVGASRLLPAAPPANYCAVLHTAPLCSAMAVTHRIPSTLA</sequence>
<evidence type="ECO:0000313" key="2">
    <source>
        <dbReference type="Proteomes" id="UP001215280"/>
    </source>
</evidence>
<name>A0AAD7HQP8_9AGAR</name>
<dbReference type="Proteomes" id="UP001215280">
    <property type="component" value="Unassembled WGS sequence"/>
</dbReference>
<protein>
    <submittedName>
        <fullName evidence="1">Uncharacterized protein</fullName>
    </submittedName>
</protein>
<organism evidence="1 2">
    <name type="scientific">Mycena maculata</name>
    <dbReference type="NCBI Taxonomy" id="230809"/>
    <lineage>
        <taxon>Eukaryota</taxon>
        <taxon>Fungi</taxon>
        <taxon>Dikarya</taxon>
        <taxon>Basidiomycota</taxon>
        <taxon>Agaricomycotina</taxon>
        <taxon>Agaricomycetes</taxon>
        <taxon>Agaricomycetidae</taxon>
        <taxon>Agaricales</taxon>
        <taxon>Marasmiineae</taxon>
        <taxon>Mycenaceae</taxon>
        <taxon>Mycena</taxon>
    </lineage>
</organism>
<reference evidence="1" key="1">
    <citation type="submission" date="2023-03" db="EMBL/GenBank/DDBJ databases">
        <title>Massive genome expansion in bonnet fungi (Mycena s.s.) driven by repeated elements and novel gene families across ecological guilds.</title>
        <authorList>
            <consortium name="Lawrence Berkeley National Laboratory"/>
            <person name="Harder C.B."/>
            <person name="Miyauchi S."/>
            <person name="Viragh M."/>
            <person name="Kuo A."/>
            <person name="Thoen E."/>
            <person name="Andreopoulos B."/>
            <person name="Lu D."/>
            <person name="Skrede I."/>
            <person name="Drula E."/>
            <person name="Henrissat B."/>
            <person name="Morin E."/>
            <person name="Kohler A."/>
            <person name="Barry K."/>
            <person name="LaButti K."/>
            <person name="Morin E."/>
            <person name="Salamov A."/>
            <person name="Lipzen A."/>
            <person name="Mereny Z."/>
            <person name="Hegedus B."/>
            <person name="Baldrian P."/>
            <person name="Stursova M."/>
            <person name="Weitz H."/>
            <person name="Taylor A."/>
            <person name="Grigoriev I.V."/>
            <person name="Nagy L.G."/>
            <person name="Martin F."/>
            <person name="Kauserud H."/>
        </authorList>
    </citation>
    <scope>NUCLEOTIDE SEQUENCE</scope>
    <source>
        <strain evidence="1">CBHHK188m</strain>
    </source>
</reference>
<evidence type="ECO:0000313" key="1">
    <source>
        <dbReference type="EMBL" id="KAJ7725664.1"/>
    </source>
</evidence>
<dbReference type="EMBL" id="JARJLG010000226">
    <property type="protein sequence ID" value="KAJ7725664.1"/>
    <property type="molecule type" value="Genomic_DNA"/>
</dbReference>
<comment type="caution">
    <text evidence="1">The sequence shown here is derived from an EMBL/GenBank/DDBJ whole genome shotgun (WGS) entry which is preliminary data.</text>
</comment>
<accession>A0AAD7HQP8</accession>
<keyword evidence="2" id="KW-1185">Reference proteome</keyword>